<keyword evidence="1" id="KW-0472">Membrane</keyword>
<protein>
    <recommendedName>
        <fullName evidence="4">CcmD family protein</fullName>
    </recommendedName>
</protein>
<dbReference type="EMBL" id="FQUS01000011">
    <property type="protein sequence ID" value="SHF65506.1"/>
    <property type="molecule type" value="Genomic_DNA"/>
</dbReference>
<evidence type="ECO:0008006" key="4">
    <source>
        <dbReference type="Google" id="ProtNLM"/>
    </source>
</evidence>
<dbReference type="AlphaFoldDB" id="A0A1M5DF01"/>
<organism evidence="2 3">
    <name type="scientific">Fodinibius roseus</name>
    <dbReference type="NCBI Taxonomy" id="1194090"/>
    <lineage>
        <taxon>Bacteria</taxon>
        <taxon>Pseudomonadati</taxon>
        <taxon>Balneolota</taxon>
        <taxon>Balneolia</taxon>
        <taxon>Balneolales</taxon>
        <taxon>Balneolaceae</taxon>
        <taxon>Fodinibius</taxon>
    </lineage>
</organism>
<evidence type="ECO:0000313" key="2">
    <source>
        <dbReference type="EMBL" id="SHF65506.1"/>
    </source>
</evidence>
<dbReference type="STRING" id="1194090.SAMN05443144_11194"/>
<name>A0A1M5DF01_9BACT</name>
<gene>
    <name evidence="2" type="ORF">SAMN05443144_11194</name>
</gene>
<accession>A0A1M5DF01</accession>
<reference evidence="2 3" key="1">
    <citation type="submission" date="2016-11" db="EMBL/GenBank/DDBJ databases">
        <authorList>
            <person name="Jaros S."/>
            <person name="Januszkiewicz K."/>
            <person name="Wedrychowicz H."/>
        </authorList>
    </citation>
    <scope>NUCLEOTIDE SEQUENCE [LARGE SCALE GENOMIC DNA]</scope>
    <source>
        <strain evidence="2 3">DSM 21986</strain>
    </source>
</reference>
<evidence type="ECO:0000256" key="1">
    <source>
        <dbReference type="SAM" id="Phobius"/>
    </source>
</evidence>
<evidence type="ECO:0000313" key="3">
    <source>
        <dbReference type="Proteomes" id="UP000184041"/>
    </source>
</evidence>
<keyword evidence="1" id="KW-1133">Transmembrane helix</keyword>
<dbReference type="Proteomes" id="UP000184041">
    <property type="component" value="Unassembled WGS sequence"/>
</dbReference>
<dbReference type="RefSeq" id="WP_073064138.1">
    <property type="nucleotide sequence ID" value="NZ_FQUS01000011.1"/>
</dbReference>
<keyword evidence="3" id="KW-1185">Reference proteome</keyword>
<dbReference type="OrthoDB" id="1525171at2"/>
<keyword evidence="1" id="KW-0812">Transmembrane</keyword>
<feature type="transmembrane region" description="Helical" evidence="1">
    <location>
        <begin position="48"/>
        <end position="68"/>
    </location>
</feature>
<proteinExistence type="predicted"/>
<sequence>MNFFLVQAQEDSVAAVDTLTKSYAPDWQASEGFEQAGPLIQAAASNDLIFIVLGVSLIIWFVLLFFIIRVDKKVGRLENELQQSKKTVQHET</sequence>